<evidence type="ECO:0000313" key="3">
    <source>
        <dbReference type="Proteomes" id="UP001472677"/>
    </source>
</evidence>
<accession>A0ABR2CXT1</accession>
<reference evidence="2 3" key="1">
    <citation type="journal article" date="2024" name="G3 (Bethesda)">
        <title>Genome assembly of Hibiscus sabdariffa L. provides insights into metabolisms of medicinal natural products.</title>
        <authorList>
            <person name="Kim T."/>
        </authorList>
    </citation>
    <scope>NUCLEOTIDE SEQUENCE [LARGE SCALE GENOMIC DNA]</scope>
    <source>
        <strain evidence="2">TK-2024</strain>
        <tissue evidence="2">Old leaves</tissue>
    </source>
</reference>
<proteinExistence type="predicted"/>
<organism evidence="2 3">
    <name type="scientific">Hibiscus sabdariffa</name>
    <name type="common">roselle</name>
    <dbReference type="NCBI Taxonomy" id="183260"/>
    <lineage>
        <taxon>Eukaryota</taxon>
        <taxon>Viridiplantae</taxon>
        <taxon>Streptophyta</taxon>
        <taxon>Embryophyta</taxon>
        <taxon>Tracheophyta</taxon>
        <taxon>Spermatophyta</taxon>
        <taxon>Magnoliopsida</taxon>
        <taxon>eudicotyledons</taxon>
        <taxon>Gunneridae</taxon>
        <taxon>Pentapetalae</taxon>
        <taxon>rosids</taxon>
        <taxon>malvids</taxon>
        <taxon>Malvales</taxon>
        <taxon>Malvaceae</taxon>
        <taxon>Malvoideae</taxon>
        <taxon>Hibiscus</taxon>
    </lineage>
</organism>
<name>A0ABR2CXT1_9ROSI</name>
<dbReference type="Proteomes" id="UP001472677">
    <property type="component" value="Unassembled WGS sequence"/>
</dbReference>
<protein>
    <submittedName>
        <fullName evidence="2">Uncharacterized protein</fullName>
    </submittedName>
</protein>
<evidence type="ECO:0000256" key="1">
    <source>
        <dbReference type="SAM" id="MobiDB-lite"/>
    </source>
</evidence>
<feature type="region of interest" description="Disordered" evidence="1">
    <location>
        <begin position="60"/>
        <end position="83"/>
    </location>
</feature>
<gene>
    <name evidence="2" type="ORF">V6N12_029832</name>
</gene>
<sequence>MTLEELGMEAVNIRGFEWCHGKESFTDFINGRNIIKPVLDNKRKWWEETTYRIRIRREENNVKSESESQSETSSETGKKSSPFEDRCKFSIEEEALNALYVGKDYNDSCGMVREEVGRQIGEIEILGCGLMKTLVKESENQFELHGEDNIEKNPGEVQEATDIVIGLKRADVVSKGLEDTTFIMSGSKDAGLNLGPIFVSSRALEDVCNMGIDEMRIVMWNE</sequence>
<comment type="caution">
    <text evidence="2">The sequence shown here is derived from an EMBL/GenBank/DDBJ whole genome shotgun (WGS) entry which is preliminary data.</text>
</comment>
<evidence type="ECO:0000313" key="2">
    <source>
        <dbReference type="EMBL" id="KAK8524982.1"/>
    </source>
</evidence>
<keyword evidence="3" id="KW-1185">Reference proteome</keyword>
<dbReference type="EMBL" id="JBBPBM010000041">
    <property type="protein sequence ID" value="KAK8524982.1"/>
    <property type="molecule type" value="Genomic_DNA"/>
</dbReference>